<reference evidence="1 2" key="1">
    <citation type="submission" date="2018-06" db="EMBL/GenBank/DDBJ databases">
        <title>Comparative genomics reveals the genomic features of Rhizophagus irregularis, R. cerebriforme, R. diaphanum and Gigaspora rosea, and their symbiotic lifestyle signature.</title>
        <authorList>
            <person name="Morin E."/>
            <person name="San Clemente H."/>
            <person name="Chen E.C.H."/>
            <person name="De La Providencia I."/>
            <person name="Hainaut M."/>
            <person name="Kuo A."/>
            <person name="Kohler A."/>
            <person name="Murat C."/>
            <person name="Tang N."/>
            <person name="Roy S."/>
            <person name="Loubradou J."/>
            <person name="Henrissat B."/>
            <person name="Grigoriev I.V."/>
            <person name="Corradi N."/>
            <person name="Roux C."/>
            <person name="Martin F.M."/>
        </authorList>
    </citation>
    <scope>NUCLEOTIDE SEQUENCE [LARGE SCALE GENOMIC DNA]</scope>
    <source>
        <strain evidence="1 2">DAOM 227022</strain>
    </source>
</reference>
<proteinExistence type="predicted"/>
<dbReference type="AlphaFoldDB" id="A0A397S426"/>
<comment type="caution">
    <text evidence="1">The sequence shown here is derived from an EMBL/GenBank/DDBJ whole genome shotgun (WGS) entry which is preliminary data.</text>
</comment>
<name>A0A397S426_9GLOM</name>
<protein>
    <submittedName>
        <fullName evidence="1">Uncharacterized protein</fullName>
    </submittedName>
</protein>
<dbReference type="EMBL" id="QKYT01000905">
    <property type="protein sequence ID" value="RIA80748.1"/>
    <property type="molecule type" value="Genomic_DNA"/>
</dbReference>
<evidence type="ECO:0000313" key="1">
    <source>
        <dbReference type="EMBL" id="RIA80748.1"/>
    </source>
</evidence>
<accession>A0A397S426</accession>
<dbReference type="Proteomes" id="UP000265703">
    <property type="component" value="Unassembled WGS sequence"/>
</dbReference>
<organism evidence="1 2">
    <name type="scientific">Glomus cerebriforme</name>
    <dbReference type="NCBI Taxonomy" id="658196"/>
    <lineage>
        <taxon>Eukaryota</taxon>
        <taxon>Fungi</taxon>
        <taxon>Fungi incertae sedis</taxon>
        <taxon>Mucoromycota</taxon>
        <taxon>Glomeromycotina</taxon>
        <taxon>Glomeromycetes</taxon>
        <taxon>Glomerales</taxon>
        <taxon>Glomeraceae</taxon>
        <taxon>Glomus</taxon>
    </lineage>
</organism>
<keyword evidence="2" id="KW-1185">Reference proteome</keyword>
<evidence type="ECO:0000313" key="2">
    <source>
        <dbReference type="Proteomes" id="UP000265703"/>
    </source>
</evidence>
<sequence length="353" mass="39287">MEKHFALFKNFLLFQEQEKISLAKYTFLLVSNLDLSIARFIDYSDSSNVLLIWLIRNLLQAQDEEIQNIKLSFSSSDLWPNIKSPKLDTNNINNTSISNLNSRSNNVLSPLGIFLKKGKDPPNLCKQIDDDIIFVTSSSKSIKLNVNNNNNITRPVRSRDSGPNNTVSPVLTPTEDHVLTLMQDIKILELINISSNIHKDSDPSPTVTSISPSISPVLMDTSSSNNSLIKKANNKKKKKSKQDSELVVPSEVVLPHVPIDMLVDVLEPATASIVTILTKENDIVLLISIPQEILDITFNEIVNESINMIVDQLDSTHLSSILSNPLTDQLSTRYLALLSSTDILDKSHSFTPS</sequence>
<gene>
    <name evidence="1" type="ORF">C1645_838145</name>
</gene>